<sequence>MVASRAPTARRVVVGTVMCAVIGLQLYRQGSGTTRLYQGISSVSVDSGAGLPPEETEAVGLATAASAPAALPPPKPAAAAKDIVSRGAAAKLTASPPTPAHAVPMASPPPPCLSRSCTKRLSALEPAWVDLRYIMPAYCNPPGQPSVVNRHAKWPSLERIEAADVHVHALPKAALGDIVKRLPNRTFMLMGDSVMEQFYNAVQCFLRREALEEPPDADFRAFIKRNAGCGASESSNEPLWKMGKRKMPPKLPQQTKNGMRMLFARAVGYEPEDLTAAMATANALAACRDLATRSISLSNTGPPH</sequence>
<proteinExistence type="predicted"/>
<dbReference type="AlphaFoldDB" id="A0A0D3IHG9"/>
<dbReference type="GeneID" id="17256759"/>
<dbReference type="KEGG" id="ehx:EMIHUDRAFT_105133"/>
<keyword evidence="3" id="KW-1185">Reference proteome</keyword>
<protein>
    <recommendedName>
        <fullName evidence="4">Amidohydrolase-related domain-containing protein</fullName>
    </recommendedName>
</protein>
<reference evidence="3" key="1">
    <citation type="journal article" date="2013" name="Nature">
        <title>Pan genome of the phytoplankton Emiliania underpins its global distribution.</title>
        <authorList>
            <person name="Read B.A."/>
            <person name="Kegel J."/>
            <person name="Klute M.J."/>
            <person name="Kuo A."/>
            <person name="Lefebvre S.C."/>
            <person name="Maumus F."/>
            <person name="Mayer C."/>
            <person name="Miller J."/>
            <person name="Monier A."/>
            <person name="Salamov A."/>
            <person name="Young J."/>
            <person name="Aguilar M."/>
            <person name="Claverie J.M."/>
            <person name="Frickenhaus S."/>
            <person name="Gonzalez K."/>
            <person name="Herman E.K."/>
            <person name="Lin Y.C."/>
            <person name="Napier J."/>
            <person name="Ogata H."/>
            <person name="Sarno A.F."/>
            <person name="Shmutz J."/>
            <person name="Schroeder D."/>
            <person name="de Vargas C."/>
            <person name="Verret F."/>
            <person name="von Dassow P."/>
            <person name="Valentin K."/>
            <person name="Van de Peer Y."/>
            <person name="Wheeler G."/>
            <person name="Dacks J.B."/>
            <person name="Delwiche C.F."/>
            <person name="Dyhrman S.T."/>
            <person name="Glockner G."/>
            <person name="John U."/>
            <person name="Richards T."/>
            <person name="Worden A.Z."/>
            <person name="Zhang X."/>
            <person name="Grigoriev I.V."/>
            <person name="Allen A.E."/>
            <person name="Bidle K."/>
            <person name="Borodovsky M."/>
            <person name="Bowler C."/>
            <person name="Brownlee C."/>
            <person name="Cock J.M."/>
            <person name="Elias M."/>
            <person name="Gladyshev V.N."/>
            <person name="Groth M."/>
            <person name="Guda C."/>
            <person name="Hadaegh A."/>
            <person name="Iglesias-Rodriguez M.D."/>
            <person name="Jenkins J."/>
            <person name="Jones B.M."/>
            <person name="Lawson T."/>
            <person name="Leese F."/>
            <person name="Lindquist E."/>
            <person name="Lobanov A."/>
            <person name="Lomsadze A."/>
            <person name="Malik S.B."/>
            <person name="Marsh M.E."/>
            <person name="Mackinder L."/>
            <person name="Mock T."/>
            <person name="Mueller-Roeber B."/>
            <person name="Pagarete A."/>
            <person name="Parker M."/>
            <person name="Probert I."/>
            <person name="Quesneville H."/>
            <person name="Raines C."/>
            <person name="Rensing S.A."/>
            <person name="Riano-Pachon D.M."/>
            <person name="Richier S."/>
            <person name="Rokitta S."/>
            <person name="Shiraiwa Y."/>
            <person name="Soanes D.M."/>
            <person name="van der Giezen M."/>
            <person name="Wahlund T.M."/>
            <person name="Williams B."/>
            <person name="Wilson W."/>
            <person name="Wolfe G."/>
            <person name="Wurch L.L."/>
        </authorList>
    </citation>
    <scope>NUCLEOTIDE SEQUENCE</scope>
</reference>
<organism evidence="2 3">
    <name type="scientific">Emiliania huxleyi (strain CCMP1516)</name>
    <dbReference type="NCBI Taxonomy" id="280463"/>
    <lineage>
        <taxon>Eukaryota</taxon>
        <taxon>Haptista</taxon>
        <taxon>Haptophyta</taxon>
        <taxon>Prymnesiophyceae</taxon>
        <taxon>Isochrysidales</taxon>
        <taxon>Noelaerhabdaceae</taxon>
        <taxon>Emiliania</taxon>
    </lineage>
</organism>
<dbReference type="PaxDb" id="2903-EOD10704"/>
<evidence type="ECO:0000256" key="1">
    <source>
        <dbReference type="SAM" id="MobiDB-lite"/>
    </source>
</evidence>
<reference evidence="2" key="2">
    <citation type="submission" date="2024-10" db="UniProtKB">
        <authorList>
            <consortium name="EnsemblProtists"/>
        </authorList>
    </citation>
    <scope>IDENTIFICATION</scope>
</reference>
<evidence type="ECO:0000313" key="3">
    <source>
        <dbReference type="Proteomes" id="UP000013827"/>
    </source>
</evidence>
<feature type="region of interest" description="Disordered" evidence="1">
    <location>
        <begin position="234"/>
        <end position="254"/>
    </location>
</feature>
<dbReference type="EnsemblProtists" id="EOD10704">
    <property type="protein sequence ID" value="EOD10704"/>
    <property type="gene ID" value="EMIHUDRAFT_105133"/>
</dbReference>
<name>A0A0D3IHG9_EMIH1</name>
<evidence type="ECO:0008006" key="4">
    <source>
        <dbReference type="Google" id="ProtNLM"/>
    </source>
</evidence>
<evidence type="ECO:0000313" key="2">
    <source>
        <dbReference type="EnsemblProtists" id="EOD10704"/>
    </source>
</evidence>
<accession>A0A0D3IHG9</accession>
<dbReference type="RefSeq" id="XP_005763133.1">
    <property type="nucleotide sequence ID" value="XM_005763076.1"/>
</dbReference>
<dbReference type="HOGENOM" id="CLU_916546_0_0_1"/>
<dbReference type="Proteomes" id="UP000013827">
    <property type="component" value="Unassembled WGS sequence"/>
</dbReference>